<gene>
    <name evidence="2" type="ORF">CPELLU_LOCUS15561</name>
</gene>
<accession>A0A9N9J4Z9</accession>
<dbReference type="AlphaFoldDB" id="A0A9N9J4Z9"/>
<name>A0A9N9J4Z9_9GLOM</name>
<evidence type="ECO:0000313" key="3">
    <source>
        <dbReference type="Proteomes" id="UP000789759"/>
    </source>
</evidence>
<feature type="non-terminal residue" evidence="2">
    <location>
        <position position="157"/>
    </location>
</feature>
<sequence length="157" mass="18007">MALEDCAGSNVNEIWESKKAFFNIRLIPSHWFSEEGLTMFDNDQESLIQIIQNKNKLPTGTFQILERIRGQEVNSRVAVELESKKILLQCQNTYEPSVQELDQRTNDLKISDPLQHKGKGRPANKRYLSANENHDIKNIGSNYQDDETLESGSIKKN</sequence>
<dbReference type="EMBL" id="CAJVQA010020752">
    <property type="protein sequence ID" value="CAG8765434.1"/>
    <property type="molecule type" value="Genomic_DNA"/>
</dbReference>
<evidence type="ECO:0000256" key="1">
    <source>
        <dbReference type="SAM" id="MobiDB-lite"/>
    </source>
</evidence>
<comment type="caution">
    <text evidence="2">The sequence shown here is derived from an EMBL/GenBank/DDBJ whole genome shotgun (WGS) entry which is preliminary data.</text>
</comment>
<proteinExistence type="predicted"/>
<evidence type="ECO:0000313" key="2">
    <source>
        <dbReference type="EMBL" id="CAG8765434.1"/>
    </source>
</evidence>
<dbReference type="OrthoDB" id="2441867at2759"/>
<keyword evidence="3" id="KW-1185">Reference proteome</keyword>
<dbReference type="Proteomes" id="UP000789759">
    <property type="component" value="Unassembled WGS sequence"/>
</dbReference>
<reference evidence="2" key="1">
    <citation type="submission" date="2021-06" db="EMBL/GenBank/DDBJ databases">
        <authorList>
            <person name="Kallberg Y."/>
            <person name="Tangrot J."/>
            <person name="Rosling A."/>
        </authorList>
    </citation>
    <scope>NUCLEOTIDE SEQUENCE</scope>
    <source>
        <strain evidence="2">FL966</strain>
    </source>
</reference>
<feature type="region of interest" description="Disordered" evidence="1">
    <location>
        <begin position="110"/>
        <end position="157"/>
    </location>
</feature>
<organism evidence="2 3">
    <name type="scientific">Cetraspora pellucida</name>
    <dbReference type="NCBI Taxonomy" id="1433469"/>
    <lineage>
        <taxon>Eukaryota</taxon>
        <taxon>Fungi</taxon>
        <taxon>Fungi incertae sedis</taxon>
        <taxon>Mucoromycota</taxon>
        <taxon>Glomeromycotina</taxon>
        <taxon>Glomeromycetes</taxon>
        <taxon>Diversisporales</taxon>
        <taxon>Gigasporaceae</taxon>
        <taxon>Cetraspora</taxon>
    </lineage>
</organism>
<protein>
    <submittedName>
        <fullName evidence="2">1994_t:CDS:1</fullName>
    </submittedName>
</protein>